<evidence type="ECO:0000256" key="1">
    <source>
        <dbReference type="ARBA" id="ARBA00007626"/>
    </source>
</evidence>
<organism evidence="2 3">
    <name type="scientific">Eruca vesicaria subsp. sativa</name>
    <name type="common">Garden rocket</name>
    <name type="synonym">Eruca sativa</name>
    <dbReference type="NCBI Taxonomy" id="29727"/>
    <lineage>
        <taxon>Eukaryota</taxon>
        <taxon>Viridiplantae</taxon>
        <taxon>Streptophyta</taxon>
        <taxon>Embryophyta</taxon>
        <taxon>Tracheophyta</taxon>
        <taxon>Spermatophyta</taxon>
        <taxon>Magnoliopsida</taxon>
        <taxon>eudicotyledons</taxon>
        <taxon>Gunneridae</taxon>
        <taxon>Pentapetalae</taxon>
        <taxon>rosids</taxon>
        <taxon>malvids</taxon>
        <taxon>Brassicales</taxon>
        <taxon>Brassicaceae</taxon>
        <taxon>Brassiceae</taxon>
        <taxon>Eruca</taxon>
    </lineage>
</organism>
<accession>A0ABC8LUW8</accession>
<reference evidence="2 3" key="1">
    <citation type="submission" date="2022-03" db="EMBL/GenBank/DDBJ databases">
        <authorList>
            <person name="Macdonald S."/>
            <person name="Ahmed S."/>
            <person name="Newling K."/>
        </authorList>
    </citation>
    <scope>NUCLEOTIDE SEQUENCE [LARGE SCALE GENOMIC DNA]</scope>
</reference>
<comment type="similarity">
    <text evidence="1">Belongs to the PPR family. P subfamily.</text>
</comment>
<dbReference type="AlphaFoldDB" id="A0ABC8LUW8"/>
<gene>
    <name evidence="2" type="ORF">ERUC_LOCUS40109</name>
</gene>
<dbReference type="PANTHER" id="PTHR45717:SF30">
    <property type="entry name" value="PENTATRICOPEPTIDE REPEAT (PPR) SUPERFAMILY PROTEIN"/>
    <property type="match status" value="1"/>
</dbReference>
<name>A0ABC8LUW8_ERUVS</name>
<dbReference type="EMBL" id="CAKOAT010752931">
    <property type="protein sequence ID" value="CAH8387626.1"/>
    <property type="molecule type" value="Genomic_DNA"/>
</dbReference>
<sequence>MLLRTEVEHIDHESYPELLTLYGEAGEREYIYGIWDMYKMKEKQDNDGLDDLNGAEEIYYNEWDGSGLEFDVRFPTMLASGYRENGMVKKAEKLMIKTIRNEKMVRPIGLFLDKKVYR</sequence>
<dbReference type="PANTHER" id="PTHR45717">
    <property type="entry name" value="OS12G0527900 PROTEIN"/>
    <property type="match status" value="1"/>
</dbReference>
<protein>
    <submittedName>
        <fullName evidence="2">Uncharacterized protein</fullName>
    </submittedName>
</protein>
<evidence type="ECO:0000313" key="2">
    <source>
        <dbReference type="EMBL" id="CAH8387626.1"/>
    </source>
</evidence>
<evidence type="ECO:0000313" key="3">
    <source>
        <dbReference type="Proteomes" id="UP001642260"/>
    </source>
</evidence>
<comment type="caution">
    <text evidence="2">The sequence shown here is derived from an EMBL/GenBank/DDBJ whole genome shotgun (WGS) entry which is preliminary data.</text>
</comment>
<dbReference type="Proteomes" id="UP001642260">
    <property type="component" value="Unassembled WGS sequence"/>
</dbReference>
<keyword evidence="3" id="KW-1185">Reference proteome</keyword>
<proteinExistence type="inferred from homology"/>